<protein>
    <submittedName>
        <fullName evidence="1">Uncharacterized protein</fullName>
    </submittedName>
</protein>
<comment type="caution">
    <text evidence="1">The sequence shown here is derived from an EMBL/GenBank/DDBJ whole genome shotgun (WGS) entry which is preliminary data.</text>
</comment>
<evidence type="ECO:0000313" key="1">
    <source>
        <dbReference type="EMBL" id="KAG8061097.1"/>
    </source>
</evidence>
<proteinExistence type="predicted"/>
<dbReference type="Proteomes" id="UP000729402">
    <property type="component" value="Unassembled WGS sequence"/>
</dbReference>
<name>A0A8J5V5L7_ZIZPA</name>
<reference evidence="1" key="2">
    <citation type="submission" date="2021-02" db="EMBL/GenBank/DDBJ databases">
        <authorList>
            <person name="Kimball J.A."/>
            <person name="Haas M.W."/>
            <person name="Macchietto M."/>
            <person name="Kono T."/>
            <person name="Duquette J."/>
            <person name="Shao M."/>
        </authorList>
    </citation>
    <scope>NUCLEOTIDE SEQUENCE</scope>
    <source>
        <tissue evidence="1">Fresh leaf tissue</tissue>
    </source>
</reference>
<gene>
    <name evidence="1" type="ORF">GUJ93_ZPchr0003g16769</name>
</gene>
<evidence type="ECO:0000313" key="2">
    <source>
        <dbReference type="Proteomes" id="UP000729402"/>
    </source>
</evidence>
<accession>A0A8J5V5L7</accession>
<reference evidence="1" key="1">
    <citation type="journal article" date="2021" name="bioRxiv">
        <title>Whole Genome Assembly and Annotation of Northern Wild Rice, Zizania palustris L., Supports a Whole Genome Duplication in the Zizania Genus.</title>
        <authorList>
            <person name="Haas M."/>
            <person name="Kono T."/>
            <person name="Macchietto M."/>
            <person name="Millas R."/>
            <person name="McGilp L."/>
            <person name="Shao M."/>
            <person name="Duquette J."/>
            <person name="Hirsch C.N."/>
            <person name="Kimball J."/>
        </authorList>
    </citation>
    <scope>NUCLEOTIDE SEQUENCE</scope>
    <source>
        <tissue evidence="1">Fresh leaf tissue</tissue>
    </source>
</reference>
<dbReference type="AlphaFoldDB" id="A0A8J5V5L7"/>
<sequence length="70" mass="7328">MATEASEACGRVSPHAGFGSTAQFASFSPPITTHFQKQGPEAADSSWITARETSAAYLTAPQLETPLLCV</sequence>
<keyword evidence="2" id="KW-1185">Reference proteome</keyword>
<dbReference type="EMBL" id="JAAALK010000286">
    <property type="protein sequence ID" value="KAG8061097.1"/>
    <property type="molecule type" value="Genomic_DNA"/>
</dbReference>
<organism evidence="1 2">
    <name type="scientific">Zizania palustris</name>
    <name type="common">Northern wild rice</name>
    <dbReference type="NCBI Taxonomy" id="103762"/>
    <lineage>
        <taxon>Eukaryota</taxon>
        <taxon>Viridiplantae</taxon>
        <taxon>Streptophyta</taxon>
        <taxon>Embryophyta</taxon>
        <taxon>Tracheophyta</taxon>
        <taxon>Spermatophyta</taxon>
        <taxon>Magnoliopsida</taxon>
        <taxon>Liliopsida</taxon>
        <taxon>Poales</taxon>
        <taxon>Poaceae</taxon>
        <taxon>BOP clade</taxon>
        <taxon>Oryzoideae</taxon>
        <taxon>Oryzeae</taxon>
        <taxon>Zizaniinae</taxon>
        <taxon>Zizania</taxon>
    </lineage>
</organism>